<keyword evidence="2" id="KW-1185">Reference proteome</keyword>
<name>A0ACC2SXC2_9FUNG</name>
<organism evidence="1 2">
    <name type="scientific">Entomophthora muscae</name>
    <dbReference type="NCBI Taxonomy" id="34485"/>
    <lineage>
        <taxon>Eukaryota</taxon>
        <taxon>Fungi</taxon>
        <taxon>Fungi incertae sedis</taxon>
        <taxon>Zoopagomycota</taxon>
        <taxon>Entomophthoromycotina</taxon>
        <taxon>Entomophthoromycetes</taxon>
        <taxon>Entomophthorales</taxon>
        <taxon>Entomophthoraceae</taxon>
        <taxon>Entomophthora</taxon>
    </lineage>
</organism>
<dbReference type="EC" id="4.6.1.19" evidence="1"/>
<sequence length="272" mass="31099">MDKSMLHGYDALVMRQNLFPTSVLKKNKDENCPLTARSCTFKRYGGCCVPTLGRIVFSQIWDPYEPIDAFTIHGLWPSDCRTGQAPPNGCRETSSIASISAAVQVDPTLHQVMSTYWPSKSGSLWANEWNKHGTCLSTVETRCYDNDSHPNDAIRYFKVNLSLYSQFDIMGELRPKKIVPGNNYTRKDFFNAMPHWKGSVGLYCRSNELSEIRFALFGRPKHQFAFRPKPNDGSCPDEFLFPTKRSRKPIKQNLPKSKPDPSVVHYRHDELK</sequence>
<dbReference type="Proteomes" id="UP001165960">
    <property type="component" value="Unassembled WGS sequence"/>
</dbReference>
<gene>
    <name evidence="1" type="primary">RBT7_2</name>
    <name evidence="1" type="ORF">DSO57_1004993</name>
</gene>
<accession>A0ACC2SXC2</accession>
<evidence type="ECO:0000313" key="1">
    <source>
        <dbReference type="EMBL" id="KAJ9066913.1"/>
    </source>
</evidence>
<comment type="caution">
    <text evidence="1">The sequence shown here is derived from an EMBL/GenBank/DDBJ whole genome shotgun (WGS) entry which is preliminary data.</text>
</comment>
<reference evidence="1" key="1">
    <citation type="submission" date="2022-04" db="EMBL/GenBank/DDBJ databases">
        <title>Genome of the entomopathogenic fungus Entomophthora muscae.</title>
        <authorList>
            <person name="Elya C."/>
            <person name="Lovett B.R."/>
            <person name="Lee E."/>
            <person name="Macias A.M."/>
            <person name="Hajek A.E."/>
            <person name="De Bivort B.L."/>
            <person name="Kasson M.T."/>
            <person name="De Fine Licht H.H."/>
            <person name="Stajich J.E."/>
        </authorList>
    </citation>
    <scope>NUCLEOTIDE SEQUENCE</scope>
    <source>
        <strain evidence="1">Berkeley</strain>
    </source>
</reference>
<evidence type="ECO:0000313" key="2">
    <source>
        <dbReference type="Proteomes" id="UP001165960"/>
    </source>
</evidence>
<proteinExistence type="predicted"/>
<protein>
    <submittedName>
        <fullName evidence="1">Ribonuclease T2 (RNase T2)</fullName>
        <ecNumber evidence="1">4.6.1.19</ecNumber>
    </submittedName>
</protein>
<keyword evidence="1" id="KW-0456">Lyase</keyword>
<dbReference type="EMBL" id="QTSX02004273">
    <property type="protein sequence ID" value="KAJ9066913.1"/>
    <property type="molecule type" value="Genomic_DNA"/>
</dbReference>